<dbReference type="EMBL" id="CM046390">
    <property type="protein sequence ID" value="KAI8563656.1"/>
    <property type="molecule type" value="Genomic_DNA"/>
</dbReference>
<evidence type="ECO:0000313" key="1">
    <source>
        <dbReference type="EMBL" id="KAI8563656.1"/>
    </source>
</evidence>
<proteinExistence type="predicted"/>
<gene>
    <name evidence="1" type="ORF">RHMOL_Rhmol03G0126000</name>
</gene>
<keyword evidence="2" id="KW-1185">Reference proteome</keyword>
<name>A0ACC0PES5_RHOML</name>
<comment type="caution">
    <text evidence="1">The sequence shown here is derived from an EMBL/GenBank/DDBJ whole genome shotgun (WGS) entry which is preliminary data.</text>
</comment>
<accession>A0ACC0PES5</accession>
<organism evidence="1 2">
    <name type="scientific">Rhododendron molle</name>
    <name type="common">Chinese azalea</name>
    <name type="synonym">Azalea mollis</name>
    <dbReference type="NCBI Taxonomy" id="49168"/>
    <lineage>
        <taxon>Eukaryota</taxon>
        <taxon>Viridiplantae</taxon>
        <taxon>Streptophyta</taxon>
        <taxon>Embryophyta</taxon>
        <taxon>Tracheophyta</taxon>
        <taxon>Spermatophyta</taxon>
        <taxon>Magnoliopsida</taxon>
        <taxon>eudicotyledons</taxon>
        <taxon>Gunneridae</taxon>
        <taxon>Pentapetalae</taxon>
        <taxon>asterids</taxon>
        <taxon>Ericales</taxon>
        <taxon>Ericaceae</taxon>
        <taxon>Ericoideae</taxon>
        <taxon>Rhodoreae</taxon>
        <taxon>Rhododendron</taxon>
    </lineage>
</organism>
<sequence>MAGDLVAEFPDLLQSNPPRIRVLGSPTSRVSPRVDIIEMLEKTSIPTTESTIDGPAAKQIRDLNQEVTQLKWLLAEKEKLLGSKQPAPASPGMVSVPQKDGSLVMESGPINMLSVPVVELVRGKAQSPVGLKTRGGSGSGATRLRICFQYCRVLWMGM</sequence>
<reference evidence="1" key="1">
    <citation type="submission" date="2022-02" db="EMBL/GenBank/DDBJ databases">
        <title>Plant Genome Project.</title>
        <authorList>
            <person name="Zhang R.-G."/>
        </authorList>
    </citation>
    <scope>NUCLEOTIDE SEQUENCE</scope>
    <source>
        <strain evidence="1">AT1</strain>
    </source>
</reference>
<dbReference type="Proteomes" id="UP001062846">
    <property type="component" value="Chromosome 3"/>
</dbReference>
<evidence type="ECO:0000313" key="2">
    <source>
        <dbReference type="Proteomes" id="UP001062846"/>
    </source>
</evidence>
<protein>
    <submittedName>
        <fullName evidence="1">Uncharacterized protein</fullName>
    </submittedName>
</protein>